<dbReference type="KEGG" id="pco:PHACADRAFT_213634"/>
<dbReference type="AlphaFoldDB" id="K5VVX9"/>
<gene>
    <name evidence="1" type="ORF">PHACADRAFT_213634</name>
</gene>
<dbReference type="GeneID" id="18913394"/>
<dbReference type="OrthoDB" id="429813at2759"/>
<dbReference type="STRING" id="650164.K5VVX9"/>
<reference evidence="1 2" key="1">
    <citation type="journal article" date="2012" name="BMC Genomics">
        <title>Comparative genomics of the white-rot fungi, Phanerochaete carnosa and P. chrysosporium, to elucidate the genetic basis of the distinct wood types they colonize.</title>
        <authorList>
            <person name="Suzuki H."/>
            <person name="MacDonald J."/>
            <person name="Syed K."/>
            <person name="Salamov A."/>
            <person name="Hori C."/>
            <person name="Aerts A."/>
            <person name="Henrissat B."/>
            <person name="Wiebenga A."/>
            <person name="vanKuyk P.A."/>
            <person name="Barry K."/>
            <person name="Lindquist E."/>
            <person name="LaButti K."/>
            <person name="Lapidus A."/>
            <person name="Lucas S."/>
            <person name="Coutinho P."/>
            <person name="Gong Y."/>
            <person name="Samejima M."/>
            <person name="Mahadevan R."/>
            <person name="Abou-Zaid M."/>
            <person name="de Vries R.P."/>
            <person name="Igarashi K."/>
            <person name="Yadav J.S."/>
            <person name="Grigoriev I.V."/>
            <person name="Master E.R."/>
        </authorList>
    </citation>
    <scope>NUCLEOTIDE SEQUENCE [LARGE SCALE GENOMIC DNA]</scope>
    <source>
        <strain evidence="1 2">HHB-10118-sp</strain>
    </source>
</reference>
<organism evidence="1 2">
    <name type="scientific">Phanerochaete carnosa (strain HHB-10118-sp)</name>
    <name type="common">White-rot fungus</name>
    <name type="synonym">Peniophora carnosa</name>
    <dbReference type="NCBI Taxonomy" id="650164"/>
    <lineage>
        <taxon>Eukaryota</taxon>
        <taxon>Fungi</taxon>
        <taxon>Dikarya</taxon>
        <taxon>Basidiomycota</taxon>
        <taxon>Agaricomycotina</taxon>
        <taxon>Agaricomycetes</taxon>
        <taxon>Polyporales</taxon>
        <taxon>Phanerochaetaceae</taxon>
        <taxon>Phanerochaete</taxon>
    </lineage>
</organism>
<evidence type="ECO:0000313" key="1">
    <source>
        <dbReference type="EMBL" id="EKM50739.1"/>
    </source>
</evidence>
<dbReference type="Proteomes" id="UP000008370">
    <property type="component" value="Unassembled WGS sequence"/>
</dbReference>
<sequence>MIQPPSFRDSSTFTPSTVLSGRAPSCQLGLAYQWTLSCLRSLDNEVVVILVNCDSSLYLALLAGMMRAGVVPFPMSPRNSAPAIVNMLKRTSRRRIICQPIIIAESTNREVILGATALPTCHLMGICIQLYYPLVSGLPVCLFTPKAPASPVFPTPRNTIEAAEAAKCTKFLTVPAFAEACAKLKDDVE</sequence>
<dbReference type="Gene3D" id="3.40.50.12780">
    <property type="entry name" value="N-terminal domain of ligase-like"/>
    <property type="match status" value="1"/>
</dbReference>
<dbReference type="SUPFAM" id="SSF56801">
    <property type="entry name" value="Acetyl-CoA synthetase-like"/>
    <property type="match status" value="1"/>
</dbReference>
<dbReference type="RefSeq" id="XP_007401002.1">
    <property type="nucleotide sequence ID" value="XM_007400940.1"/>
</dbReference>
<keyword evidence="2" id="KW-1185">Reference proteome</keyword>
<accession>K5VVX9</accession>
<dbReference type="HOGENOM" id="CLU_1434906_0_0_1"/>
<protein>
    <recommendedName>
        <fullName evidence="3">AMP-dependent synthetase/ligase domain-containing protein</fullName>
    </recommendedName>
</protein>
<evidence type="ECO:0008006" key="3">
    <source>
        <dbReference type="Google" id="ProtNLM"/>
    </source>
</evidence>
<proteinExistence type="predicted"/>
<dbReference type="EMBL" id="JH930478">
    <property type="protein sequence ID" value="EKM50739.1"/>
    <property type="molecule type" value="Genomic_DNA"/>
</dbReference>
<dbReference type="InterPro" id="IPR042099">
    <property type="entry name" value="ANL_N_sf"/>
</dbReference>
<evidence type="ECO:0000313" key="2">
    <source>
        <dbReference type="Proteomes" id="UP000008370"/>
    </source>
</evidence>
<dbReference type="InParanoid" id="K5VVX9"/>
<name>K5VVX9_PHACS</name>